<dbReference type="Pfam" id="PF25484">
    <property type="entry name" value="DUF7907"/>
    <property type="match status" value="1"/>
</dbReference>
<sequence length="278" mass="29261">MTDIYPFIGVAKECIYVKPKNNHSEAINKHNLHAFISSNIHLHHNMHSTIAVSLAVALASNVMAAPLQARQALSLADTVQFVAKTVGANPNPGVLPDINNWLFTPIHSGAGLNTATLVDPSKNSFNLSAPGFFQNGTDADHSTGGYLTAGYLDDSVNTPWSLVLDLIQDGSSNPGAYVGPVEFNVGVGTDGLEVFNGQLITSRYVTDSLWGCPNVEVEGDNATVVKATDRYADPPAGCWSIQLFAQCAGPISAVNKAAFPAFVQSGCYANATAAVVSQ</sequence>
<name>A0A2J6R706_HYAVF</name>
<gene>
    <name evidence="2" type="ORF">L207DRAFT_638821</name>
</gene>
<dbReference type="EMBL" id="KZ613954">
    <property type="protein sequence ID" value="PMD34294.1"/>
    <property type="molecule type" value="Genomic_DNA"/>
</dbReference>
<protein>
    <recommendedName>
        <fullName evidence="1">DUF7907 domain-containing protein</fullName>
    </recommendedName>
</protein>
<organism evidence="2 3">
    <name type="scientific">Hyaloscypha variabilis (strain UAMH 11265 / GT02V1 / F)</name>
    <name type="common">Meliniomyces variabilis</name>
    <dbReference type="NCBI Taxonomy" id="1149755"/>
    <lineage>
        <taxon>Eukaryota</taxon>
        <taxon>Fungi</taxon>
        <taxon>Dikarya</taxon>
        <taxon>Ascomycota</taxon>
        <taxon>Pezizomycotina</taxon>
        <taxon>Leotiomycetes</taxon>
        <taxon>Helotiales</taxon>
        <taxon>Hyaloscyphaceae</taxon>
        <taxon>Hyaloscypha</taxon>
        <taxon>Hyaloscypha variabilis</taxon>
    </lineage>
</organism>
<feature type="domain" description="DUF7907" evidence="1">
    <location>
        <begin position="80"/>
        <end position="247"/>
    </location>
</feature>
<dbReference type="AlphaFoldDB" id="A0A2J6R706"/>
<dbReference type="InterPro" id="IPR057229">
    <property type="entry name" value="DUF7907"/>
</dbReference>
<evidence type="ECO:0000259" key="1">
    <source>
        <dbReference type="Pfam" id="PF25484"/>
    </source>
</evidence>
<dbReference type="OrthoDB" id="3518533at2759"/>
<evidence type="ECO:0000313" key="2">
    <source>
        <dbReference type="EMBL" id="PMD34294.1"/>
    </source>
</evidence>
<evidence type="ECO:0000313" key="3">
    <source>
        <dbReference type="Proteomes" id="UP000235786"/>
    </source>
</evidence>
<proteinExistence type="predicted"/>
<reference evidence="2 3" key="1">
    <citation type="submission" date="2016-04" db="EMBL/GenBank/DDBJ databases">
        <title>A degradative enzymes factory behind the ericoid mycorrhizal symbiosis.</title>
        <authorList>
            <consortium name="DOE Joint Genome Institute"/>
            <person name="Martino E."/>
            <person name="Morin E."/>
            <person name="Grelet G."/>
            <person name="Kuo A."/>
            <person name="Kohler A."/>
            <person name="Daghino S."/>
            <person name="Barry K."/>
            <person name="Choi C."/>
            <person name="Cichocki N."/>
            <person name="Clum A."/>
            <person name="Copeland A."/>
            <person name="Hainaut M."/>
            <person name="Haridas S."/>
            <person name="Labutti K."/>
            <person name="Lindquist E."/>
            <person name="Lipzen A."/>
            <person name="Khouja H.-R."/>
            <person name="Murat C."/>
            <person name="Ohm R."/>
            <person name="Olson A."/>
            <person name="Spatafora J."/>
            <person name="Veneault-Fourrey C."/>
            <person name="Henrissat B."/>
            <person name="Grigoriev I."/>
            <person name="Martin F."/>
            <person name="Perotto S."/>
        </authorList>
    </citation>
    <scope>NUCLEOTIDE SEQUENCE [LARGE SCALE GENOMIC DNA]</scope>
    <source>
        <strain evidence="2 3">F</strain>
    </source>
</reference>
<keyword evidence="3" id="KW-1185">Reference proteome</keyword>
<dbReference type="Proteomes" id="UP000235786">
    <property type="component" value="Unassembled WGS sequence"/>
</dbReference>
<accession>A0A2J6R706</accession>